<evidence type="ECO:0008006" key="3">
    <source>
        <dbReference type="Google" id="ProtNLM"/>
    </source>
</evidence>
<evidence type="ECO:0000313" key="2">
    <source>
        <dbReference type="Proteomes" id="UP000616201"/>
    </source>
</evidence>
<protein>
    <recommendedName>
        <fullName evidence="3">Phosphate-selective porin O and P</fullName>
    </recommendedName>
</protein>
<proteinExistence type="predicted"/>
<dbReference type="InterPro" id="IPR010870">
    <property type="entry name" value="Porin_O/P"/>
</dbReference>
<gene>
    <name evidence="1" type="ORF">C4F49_15740</name>
</gene>
<sequence>MQQDSIIQSPAKAKLFNMDVMLRAGFQADSMGSDNPMNRMHLDEARVVLHGDYNDRLSYRVRFRLNSSFGRTSQDNASRALDHAFIRYKFGKQNDWAVTLGKQSAMVGSYEFENNPIYEYKFSDYVGSVLNLFVVAGTLSYTVNNNHAVHAQVYNTTNDRFGDHLQNNGFQAGSLQASATPMGAYFTWTGNFMERKLQTKWSYNSSQFAKSHTNQSISLANKFKTNKQTIYLDLQHTNLAVDHAMLASSVINTFYGNTGENNTLSEDVVYQSAILRYDQFLTKTWEIALKGAYETASQQNNEELGNNFRTNYTYFAALQYKPYQNQDLRFFAGYVGNSTKFASVLERENQQFNRLTFGAYFTIPVL</sequence>
<comment type="caution">
    <text evidence="1">The sequence shown here is derived from an EMBL/GenBank/DDBJ whole genome shotgun (WGS) entry which is preliminary data.</text>
</comment>
<accession>A0A928UXP0</accession>
<dbReference type="AlphaFoldDB" id="A0A928UXP0"/>
<keyword evidence="2" id="KW-1185">Reference proteome</keyword>
<dbReference type="Pfam" id="PF07396">
    <property type="entry name" value="Porin_O_P"/>
    <property type="match status" value="1"/>
</dbReference>
<dbReference type="EMBL" id="PRDK01000009">
    <property type="protein sequence ID" value="MBE8715135.1"/>
    <property type="molecule type" value="Genomic_DNA"/>
</dbReference>
<dbReference type="Proteomes" id="UP000616201">
    <property type="component" value="Unassembled WGS sequence"/>
</dbReference>
<organism evidence="1 2">
    <name type="scientific">Sphingobacterium hungaricum</name>
    <dbReference type="NCBI Taxonomy" id="2082723"/>
    <lineage>
        <taxon>Bacteria</taxon>
        <taxon>Pseudomonadati</taxon>
        <taxon>Bacteroidota</taxon>
        <taxon>Sphingobacteriia</taxon>
        <taxon>Sphingobacteriales</taxon>
        <taxon>Sphingobacteriaceae</taxon>
        <taxon>Sphingobacterium</taxon>
    </lineage>
</organism>
<reference evidence="1" key="1">
    <citation type="submission" date="2018-02" db="EMBL/GenBank/DDBJ databases">
        <authorList>
            <person name="Vasarhelyi B.M."/>
            <person name="Deshmukh S."/>
            <person name="Balint B."/>
            <person name="Kukolya J."/>
        </authorList>
    </citation>
    <scope>NUCLEOTIDE SEQUENCE</scope>
    <source>
        <strain evidence="1">KB22</strain>
    </source>
</reference>
<name>A0A928UXP0_9SPHI</name>
<evidence type="ECO:0000313" key="1">
    <source>
        <dbReference type="EMBL" id="MBE8715135.1"/>
    </source>
</evidence>